<dbReference type="Proteomes" id="UP000199515">
    <property type="component" value="Unassembled WGS sequence"/>
</dbReference>
<keyword evidence="3" id="KW-0804">Transcription</keyword>
<dbReference type="Pfam" id="PF01638">
    <property type="entry name" value="HxlR"/>
    <property type="match status" value="1"/>
</dbReference>
<evidence type="ECO:0000256" key="2">
    <source>
        <dbReference type="ARBA" id="ARBA00023125"/>
    </source>
</evidence>
<dbReference type="EMBL" id="FNON01000001">
    <property type="protein sequence ID" value="SDW36673.1"/>
    <property type="molecule type" value="Genomic_DNA"/>
</dbReference>
<dbReference type="PROSITE" id="PS51118">
    <property type="entry name" value="HTH_HXLR"/>
    <property type="match status" value="1"/>
</dbReference>
<dbReference type="InterPro" id="IPR002577">
    <property type="entry name" value="HTH_HxlR"/>
</dbReference>
<keyword evidence="1" id="KW-0805">Transcription regulation</keyword>
<proteinExistence type="predicted"/>
<evidence type="ECO:0000256" key="1">
    <source>
        <dbReference type="ARBA" id="ARBA00023015"/>
    </source>
</evidence>
<evidence type="ECO:0000313" key="5">
    <source>
        <dbReference type="EMBL" id="SDW36673.1"/>
    </source>
</evidence>
<dbReference type="GO" id="GO:0003677">
    <property type="term" value="F:DNA binding"/>
    <property type="evidence" value="ECO:0007669"/>
    <property type="project" value="UniProtKB-KW"/>
</dbReference>
<gene>
    <name evidence="5" type="ORF">SAMN05421504_101396</name>
</gene>
<dbReference type="SUPFAM" id="SSF46785">
    <property type="entry name" value="Winged helix' DNA-binding domain"/>
    <property type="match status" value="1"/>
</dbReference>
<dbReference type="PANTHER" id="PTHR33204:SF37">
    <property type="entry name" value="HTH-TYPE TRANSCRIPTIONAL REGULATOR YODB"/>
    <property type="match status" value="1"/>
</dbReference>
<accession>A0A1H2SYB2</accession>
<sequence>MEAKRLPRNRHSDLFHSECAGRIIFDRVTSRWAPLVLVKLAEGPLRFYELRDEIGGISEKVLSEKLRLLARDGLIERTVEPAIPPRVSYALTEMGYSLAKPLRQLMRWVADHGPAILAAPPHHEDQN</sequence>
<protein>
    <submittedName>
        <fullName evidence="5">DNA-binding transcriptional regulator, HxlR family</fullName>
    </submittedName>
</protein>
<keyword evidence="6" id="KW-1185">Reference proteome</keyword>
<dbReference type="AlphaFoldDB" id="A0A1H2SYB2"/>
<name>A0A1H2SYB2_9PSEU</name>
<dbReference type="STRING" id="589385.SAMN05421504_101396"/>
<reference evidence="5 6" key="1">
    <citation type="submission" date="2016-10" db="EMBL/GenBank/DDBJ databases">
        <authorList>
            <person name="de Groot N.N."/>
        </authorList>
    </citation>
    <scope>NUCLEOTIDE SEQUENCE [LARGE SCALE GENOMIC DNA]</scope>
    <source>
        <strain evidence="5 6">CPCC 202699</strain>
    </source>
</reference>
<dbReference type="Gene3D" id="1.10.10.10">
    <property type="entry name" value="Winged helix-like DNA-binding domain superfamily/Winged helix DNA-binding domain"/>
    <property type="match status" value="1"/>
</dbReference>
<evidence type="ECO:0000313" key="6">
    <source>
        <dbReference type="Proteomes" id="UP000199515"/>
    </source>
</evidence>
<dbReference type="PANTHER" id="PTHR33204">
    <property type="entry name" value="TRANSCRIPTIONAL REGULATOR, MARR FAMILY"/>
    <property type="match status" value="1"/>
</dbReference>
<evidence type="ECO:0000259" key="4">
    <source>
        <dbReference type="PROSITE" id="PS51118"/>
    </source>
</evidence>
<evidence type="ECO:0000256" key="3">
    <source>
        <dbReference type="ARBA" id="ARBA00023163"/>
    </source>
</evidence>
<dbReference type="InterPro" id="IPR036390">
    <property type="entry name" value="WH_DNA-bd_sf"/>
</dbReference>
<dbReference type="InterPro" id="IPR036388">
    <property type="entry name" value="WH-like_DNA-bd_sf"/>
</dbReference>
<keyword evidence="2 5" id="KW-0238">DNA-binding</keyword>
<organism evidence="5 6">
    <name type="scientific">Amycolatopsis xylanica</name>
    <dbReference type="NCBI Taxonomy" id="589385"/>
    <lineage>
        <taxon>Bacteria</taxon>
        <taxon>Bacillati</taxon>
        <taxon>Actinomycetota</taxon>
        <taxon>Actinomycetes</taxon>
        <taxon>Pseudonocardiales</taxon>
        <taxon>Pseudonocardiaceae</taxon>
        <taxon>Amycolatopsis</taxon>
    </lineage>
</organism>
<feature type="domain" description="HTH hxlR-type" evidence="4">
    <location>
        <begin position="19"/>
        <end position="117"/>
    </location>
</feature>